<dbReference type="GO" id="GO:0005576">
    <property type="term" value="C:extracellular region"/>
    <property type="evidence" value="ECO:0007669"/>
    <property type="project" value="InterPro"/>
</dbReference>
<dbReference type="STRING" id="7167.A0A182FVW6"/>
<dbReference type="Gene3D" id="2.170.140.10">
    <property type="entry name" value="Chitin binding domain"/>
    <property type="match status" value="2"/>
</dbReference>
<keyword evidence="2" id="KW-0732">Signal</keyword>
<dbReference type="VEuPathDB" id="VectorBase:AALB010701"/>
<organism evidence="7 8">
    <name type="scientific">Anopheles albimanus</name>
    <name type="common">New world malaria mosquito</name>
    <dbReference type="NCBI Taxonomy" id="7167"/>
    <lineage>
        <taxon>Eukaryota</taxon>
        <taxon>Metazoa</taxon>
        <taxon>Ecdysozoa</taxon>
        <taxon>Arthropoda</taxon>
        <taxon>Hexapoda</taxon>
        <taxon>Insecta</taxon>
        <taxon>Pterygota</taxon>
        <taxon>Neoptera</taxon>
        <taxon>Endopterygota</taxon>
        <taxon>Diptera</taxon>
        <taxon>Nematocera</taxon>
        <taxon>Culicoidea</taxon>
        <taxon>Culicidae</taxon>
        <taxon>Anophelinae</taxon>
        <taxon>Anopheles</taxon>
    </lineage>
</organism>
<dbReference type="GeneID" id="118462797"/>
<dbReference type="KEGG" id="aali:118462797"/>
<dbReference type="VEuPathDB" id="VectorBase:AALB20_038665"/>
<dbReference type="InterPro" id="IPR002557">
    <property type="entry name" value="Chitin-bd_dom"/>
</dbReference>
<dbReference type="PANTHER" id="PTHR23301:SF0">
    <property type="entry name" value="CHITIN-BINDING TYPE-2 DOMAIN-CONTAINING PROTEIN-RELATED"/>
    <property type="match status" value="1"/>
</dbReference>
<keyword evidence="4" id="KW-1015">Disulfide bond</keyword>
<dbReference type="GO" id="GO:0008061">
    <property type="term" value="F:chitin binding"/>
    <property type="evidence" value="ECO:0007669"/>
    <property type="project" value="UniProtKB-KW"/>
</dbReference>
<dbReference type="SUPFAM" id="SSF57625">
    <property type="entry name" value="Invertebrate chitin-binding proteins"/>
    <property type="match status" value="2"/>
</dbReference>
<sequence length="147" mass="16341">MHSELTTNSALLVIGIVTILALPVHSQKLPSFLATPVCRDRGQYLIPHPRDCQAYFYCFEGQSYYGQCNAGYRFDAVRQSCLQSTVRECYNCPADGATNLPHPTSCQLFVMCFLGVAHERSCPDGLLFNASLGQCDLEQNVQCARRP</sequence>
<accession>A0A182FVW6</accession>
<reference evidence="7 8" key="1">
    <citation type="journal article" date="2017" name="G3 (Bethesda)">
        <title>The Physical Genome Mapping of Anopheles albimanus Corrected Scaffold Misassemblies and Identified Interarm Rearrangements in Genus Anopheles.</title>
        <authorList>
            <person name="Artemov G.N."/>
            <person name="Peery A.N."/>
            <person name="Jiang X."/>
            <person name="Tu Z."/>
            <person name="Stegniy V.N."/>
            <person name="Sharakhova M.V."/>
            <person name="Sharakhov I.V."/>
        </authorList>
    </citation>
    <scope>NUCLEOTIDE SEQUENCE [LARGE SCALE GENOMIC DNA]</scope>
    <source>
        <strain evidence="7 8">ALBI9_A</strain>
    </source>
</reference>
<dbReference type="EnsemblMetazoa" id="AALB010701-RA">
    <property type="protein sequence ID" value="AALB010701-PA"/>
    <property type="gene ID" value="AALB010701"/>
</dbReference>
<dbReference type="SMART" id="SM00494">
    <property type="entry name" value="ChtBD2"/>
    <property type="match status" value="2"/>
</dbReference>
<dbReference type="Pfam" id="PF01607">
    <property type="entry name" value="CBM_14"/>
    <property type="match status" value="2"/>
</dbReference>
<evidence type="ECO:0000259" key="6">
    <source>
        <dbReference type="PROSITE" id="PS50940"/>
    </source>
</evidence>
<evidence type="ECO:0000256" key="5">
    <source>
        <dbReference type="ARBA" id="ARBA00023180"/>
    </source>
</evidence>
<evidence type="ECO:0000256" key="3">
    <source>
        <dbReference type="ARBA" id="ARBA00022737"/>
    </source>
</evidence>
<keyword evidence="1" id="KW-0147">Chitin-binding</keyword>
<name>A0A182FVW6_ANOAL</name>
<evidence type="ECO:0000313" key="8">
    <source>
        <dbReference type="Proteomes" id="UP000069272"/>
    </source>
</evidence>
<dbReference type="PROSITE" id="PS50940">
    <property type="entry name" value="CHIT_BIND_II"/>
    <property type="match status" value="2"/>
</dbReference>
<proteinExistence type="predicted"/>
<feature type="domain" description="Chitin-binding type-2" evidence="6">
    <location>
        <begin position="35"/>
        <end position="91"/>
    </location>
</feature>
<dbReference type="InterPro" id="IPR036508">
    <property type="entry name" value="Chitin-bd_dom_sf"/>
</dbReference>
<keyword evidence="3" id="KW-0677">Repeat</keyword>
<evidence type="ECO:0000256" key="2">
    <source>
        <dbReference type="ARBA" id="ARBA00022729"/>
    </source>
</evidence>
<dbReference type="AlphaFoldDB" id="A0A182FVW6"/>
<dbReference type="InterPro" id="IPR051940">
    <property type="entry name" value="Chitin_bind-dev_reg"/>
</dbReference>
<evidence type="ECO:0000256" key="1">
    <source>
        <dbReference type="ARBA" id="ARBA00022669"/>
    </source>
</evidence>
<reference evidence="7" key="2">
    <citation type="submission" date="2022-08" db="UniProtKB">
        <authorList>
            <consortium name="EnsemblMetazoa"/>
        </authorList>
    </citation>
    <scope>IDENTIFICATION</scope>
    <source>
        <strain evidence="7">STECLA/ALBI9_A</strain>
    </source>
</reference>
<dbReference type="Proteomes" id="UP000069272">
    <property type="component" value="Chromosome 3R"/>
</dbReference>
<dbReference type="PANTHER" id="PTHR23301">
    <property type="entry name" value="CHITIN BINDING PERITROPHIN-A"/>
    <property type="match status" value="1"/>
</dbReference>
<keyword evidence="5" id="KW-0325">Glycoprotein</keyword>
<feature type="domain" description="Chitin-binding type-2" evidence="6">
    <location>
        <begin position="92"/>
        <end position="145"/>
    </location>
</feature>
<evidence type="ECO:0000256" key="4">
    <source>
        <dbReference type="ARBA" id="ARBA00023157"/>
    </source>
</evidence>
<keyword evidence="8" id="KW-1185">Reference proteome</keyword>
<protein>
    <recommendedName>
        <fullName evidence="6">Chitin-binding type-2 domain-containing protein</fullName>
    </recommendedName>
</protein>
<evidence type="ECO:0000313" key="7">
    <source>
        <dbReference type="EnsemblMetazoa" id="AALB010701-PA"/>
    </source>
</evidence>
<dbReference type="RefSeq" id="XP_035784687.1">
    <property type="nucleotide sequence ID" value="XM_035928794.1"/>
</dbReference>